<feature type="domain" description="TonB-dependent receptor plug" evidence="14">
    <location>
        <begin position="56"/>
        <end position="154"/>
    </location>
</feature>
<protein>
    <submittedName>
        <fullName evidence="15">Outer membrane receptor for ferrienterochelin and colicins</fullName>
    </submittedName>
</protein>
<dbReference type="STRING" id="765912.Thimo_3189"/>
<name>L0H2Q0_9GAMM</name>
<dbReference type="InterPro" id="IPR037066">
    <property type="entry name" value="Plug_dom_sf"/>
</dbReference>
<dbReference type="PANTHER" id="PTHR30069:SF29">
    <property type="entry name" value="HEMOGLOBIN AND HEMOGLOBIN-HAPTOGLOBIN-BINDING PROTEIN 1-RELATED"/>
    <property type="match status" value="1"/>
</dbReference>
<dbReference type="GO" id="GO:0009279">
    <property type="term" value="C:cell outer membrane"/>
    <property type="evidence" value="ECO:0007669"/>
    <property type="project" value="UniProtKB-SubCell"/>
</dbReference>
<evidence type="ECO:0000256" key="8">
    <source>
        <dbReference type="ARBA" id="ARBA00023136"/>
    </source>
</evidence>
<dbReference type="HOGENOM" id="CLU_008287_8_2_6"/>
<evidence type="ECO:0000256" key="3">
    <source>
        <dbReference type="ARBA" id="ARBA00022448"/>
    </source>
</evidence>
<keyword evidence="7 12" id="KW-0798">TonB box</keyword>
<comment type="subcellular location">
    <subcellularLocation>
        <location evidence="1 11">Cell outer membrane</location>
        <topology evidence="1 11">Multi-pass membrane protein</topology>
    </subcellularLocation>
</comment>
<dbReference type="Gene3D" id="2.170.130.10">
    <property type="entry name" value="TonB-dependent receptor, plug domain"/>
    <property type="match status" value="1"/>
</dbReference>
<dbReference type="SUPFAM" id="SSF56935">
    <property type="entry name" value="Porins"/>
    <property type="match status" value="1"/>
</dbReference>
<dbReference type="EMBL" id="CP003051">
    <property type="protein sequence ID" value="AGA91869.1"/>
    <property type="molecule type" value="Genomic_DNA"/>
</dbReference>
<organism evidence="15 16">
    <name type="scientific">Thioflavicoccus mobilis 8321</name>
    <dbReference type="NCBI Taxonomy" id="765912"/>
    <lineage>
        <taxon>Bacteria</taxon>
        <taxon>Pseudomonadati</taxon>
        <taxon>Pseudomonadota</taxon>
        <taxon>Gammaproteobacteria</taxon>
        <taxon>Chromatiales</taxon>
        <taxon>Chromatiaceae</taxon>
        <taxon>Thioflavicoccus</taxon>
    </lineage>
</organism>
<gene>
    <name evidence="15" type="ORF">Thimo_3189</name>
</gene>
<keyword evidence="6" id="KW-0732">Signal</keyword>
<sequence length="663" mass="73850">MGRQRSLDQAVGLALLGLALGVQADTGIPVYELGTVSVTASSFETEELGELGDDQVASVVTLEEMERYNRNDVGDALDLLSGVTLSNNSRNEKMVYVRGFDVRQVPLFIDGIPVYVPYDGYIDFNRFTTADLSAIQVAKGFSSVAYGTNALGGAINLITRKPQEALEGDVTLGYADGNERSAKINVGSNQGAWYVQAGASWLDSDYFRLSSDFDATATEHGGERDNSYRSDEKVSLKVGLTPNATDEYALSYYRQRGEKGQPPSTDPDSARYWQWPYWDSESLYFISRTALGDKEAIKLRLYQAEYDNEVRSYTDDTYSTLKTSGRGSVGSAGRSIYDDRIRGGSIELESRRFDRHNLRLMAQLKQDEHEADDTIQTTERFEDTLITWSAEDNIRLAKGLTLSLGVAYSELEADKVYKASDAVPKPDDQSATNGQIGLFWDVEDVGRLYATVAGKTRFPTLKDRYSLRLGNAIPNPDLEAEQSINYELGYKGEPWPGARAEAAVFLSDVTDLIQQVDDVEDDKYQMQNVGEVRITGLELGLAAPVGRHWELGGNLTLLDRENRSDPDTRLTGVPERKLNAHALYRPTDRWEAVLYLEYEDERWASQTEKLDSFVTADFKLAYEAVSNLVIEAGLTNLADADYELADGFPSPGRMWFVNTRYSF</sequence>
<reference evidence="15 16" key="1">
    <citation type="submission" date="2011-09" db="EMBL/GenBank/DDBJ databases">
        <title>Complete sequence of chromosome of Thioflavicoccus mobilis 8321.</title>
        <authorList>
            <consortium name="US DOE Joint Genome Institute"/>
            <person name="Lucas S."/>
            <person name="Han J."/>
            <person name="Lapidus A."/>
            <person name="Cheng J.-F."/>
            <person name="Goodwin L."/>
            <person name="Pitluck S."/>
            <person name="Peters L."/>
            <person name="Ovchinnikova G."/>
            <person name="Lu M."/>
            <person name="Detter J.C."/>
            <person name="Han C."/>
            <person name="Tapia R."/>
            <person name="Land M."/>
            <person name="Hauser L."/>
            <person name="Kyrpides N."/>
            <person name="Ivanova N."/>
            <person name="Pagani I."/>
            <person name="Vogl K."/>
            <person name="Liu Z."/>
            <person name="Imhoff J."/>
            <person name="Thiel V."/>
            <person name="Frigaard N.-U."/>
            <person name="Bryant D."/>
            <person name="Woyke T."/>
        </authorList>
    </citation>
    <scope>NUCLEOTIDE SEQUENCE [LARGE SCALE GENOMIC DNA]</scope>
    <source>
        <strain evidence="15 16">8321</strain>
    </source>
</reference>
<dbReference type="CDD" id="cd01347">
    <property type="entry name" value="ligand_gated_channel"/>
    <property type="match status" value="1"/>
</dbReference>
<dbReference type="PANTHER" id="PTHR30069">
    <property type="entry name" value="TONB-DEPENDENT OUTER MEMBRANE RECEPTOR"/>
    <property type="match status" value="1"/>
</dbReference>
<evidence type="ECO:0000256" key="5">
    <source>
        <dbReference type="ARBA" id="ARBA00022692"/>
    </source>
</evidence>
<dbReference type="InterPro" id="IPR036942">
    <property type="entry name" value="Beta-barrel_TonB_sf"/>
</dbReference>
<evidence type="ECO:0000313" key="15">
    <source>
        <dbReference type="EMBL" id="AGA91869.1"/>
    </source>
</evidence>
<proteinExistence type="inferred from homology"/>
<dbReference type="AlphaFoldDB" id="L0H2Q0"/>
<evidence type="ECO:0000313" key="16">
    <source>
        <dbReference type="Proteomes" id="UP000010816"/>
    </source>
</evidence>
<evidence type="ECO:0000256" key="1">
    <source>
        <dbReference type="ARBA" id="ARBA00004571"/>
    </source>
</evidence>
<keyword evidence="4 11" id="KW-1134">Transmembrane beta strand</keyword>
<dbReference type="GO" id="GO:0044718">
    <property type="term" value="P:siderophore transmembrane transport"/>
    <property type="evidence" value="ECO:0007669"/>
    <property type="project" value="TreeGrafter"/>
</dbReference>
<evidence type="ECO:0000256" key="7">
    <source>
        <dbReference type="ARBA" id="ARBA00023077"/>
    </source>
</evidence>
<feature type="domain" description="TonB-dependent receptor-like beta-barrel" evidence="13">
    <location>
        <begin position="248"/>
        <end position="637"/>
    </location>
</feature>
<evidence type="ECO:0000256" key="4">
    <source>
        <dbReference type="ARBA" id="ARBA00022452"/>
    </source>
</evidence>
<dbReference type="Pfam" id="PF00593">
    <property type="entry name" value="TonB_dep_Rec_b-barrel"/>
    <property type="match status" value="1"/>
</dbReference>
<keyword evidence="8 11" id="KW-0472">Membrane</keyword>
<dbReference type="OrthoDB" id="9760494at2"/>
<dbReference type="Pfam" id="PF07715">
    <property type="entry name" value="Plug"/>
    <property type="match status" value="1"/>
</dbReference>
<dbReference type="InterPro" id="IPR000531">
    <property type="entry name" value="Beta-barrel_TonB"/>
</dbReference>
<dbReference type="Proteomes" id="UP000010816">
    <property type="component" value="Chromosome"/>
</dbReference>
<evidence type="ECO:0000259" key="13">
    <source>
        <dbReference type="Pfam" id="PF00593"/>
    </source>
</evidence>
<dbReference type="RefSeq" id="WP_015281997.1">
    <property type="nucleotide sequence ID" value="NC_019940.1"/>
</dbReference>
<evidence type="ECO:0000256" key="9">
    <source>
        <dbReference type="ARBA" id="ARBA00023170"/>
    </source>
</evidence>
<accession>L0H2Q0</accession>
<keyword evidence="9 15" id="KW-0675">Receptor</keyword>
<evidence type="ECO:0000256" key="6">
    <source>
        <dbReference type="ARBA" id="ARBA00022729"/>
    </source>
</evidence>
<evidence type="ECO:0000256" key="12">
    <source>
        <dbReference type="RuleBase" id="RU003357"/>
    </source>
</evidence>
<comment type="similarity">
    <text evidence="2">Belongs to the TonB-dependent receptor family. Hemoglobin/haptoglobin binding protein subfamily.</text>
</comment>
<keyword evidence="3 11" id="KW-0813">Transport</keyword>
<dbReference type="KEGG" id="tmb:Thimo_3189"/>
<evidence type="ECO:0000256" key="2">
    <source>
        <dbReference type="ARBA" id="ARBA00008143"/>
    </source>
</evidence>
<dbReference type="PATRIC" id="fig|765912.4.peg.3118"/>
<keyword evidence="5 11" id="KW-0812">Transmembrane</keyword>
<dbReference type="InterPro" id="IPR012910">
    <property type="entry name" value="Plug_dom"/>
</dbReference>
<keyword evidence="10 11" id="KW-0998">Cell outer membrane</keyword>
<evidence type="ECO:0000256" key="11">
    <source>
        <dbReference type="PROSITE-ProRule" id="PRU01360"/>
    </source>
</evidence>
<dbReference type="Gene3D" id="2.40.170.20">
    <property type="entry name" value="TonB-dependent receptor, beta-barrel domain"/>
    <property type="match status" value="1"/>
</dbReference>
<dbReference type="InterPro" id="IPR039426">
    <property type="entry name" value="TonB-dep_rcpt-like"/>
</dbReference>
<dbReference type="eggNOG" id="COG4771">
    <property type="taxonomic scope" value="Bacteria"/>
</dbReference>
<evidence type="ECO:0000259" key="14">
    <source>
        <dbReference type="Pfam" id="PF07715"/>
    </source>
</evidence>
<keyword evidence="16" id="KW-1185">Reference proteome</keyword>
<dbReference type="PROSITE" id="PS52016">
    <property type="entry name" value="TONB_DEPENDENT_REC_3"/>
    <property type="match status" value="1"/>
</dbReference>
<evidence type="ECO:0000256" key="10">
    <source>
        <dbReference type="ARBA" id="ARBA00023237"/>
    </source>
</evidence>
<dbReference type="GO" id="GO:0015344">
    <property type="term" value="F:siderophore uptake transmembrane transporter activity"/>
    <property type="evidence" value="ECO:0007669"/>
    <property type="project" value="TreeGrafter"/>
</dbReference>